<dbReference type="InterPro" id="IPR029044">
    <property type="entry name" value="Nucleotide-diphossugar_trans"/>
</dbReference>
<evidence type="ECO:0000256" key="1">
    <source>
        <dbReference type="ARBA" id="ARBA00006115"/>
    </source>
</evidence>
<evidence type="ECO:0000256" key="5">
    <source>
        <dbReference type="ARBA" id="ARBA00022741"/>
    </source>
</evidence>
<dbReference type="InterPro" id="IPR049577">
    <property type="entry name" value="GMPP_N"/>
</dbReference>
<evidence type="ECO:0000313" key="11">
    <source>
        <dbReference type="Proteomes" id="UP000230790"/>
    </source>
</evidence>
<comment type="catalytic activity">
    <reaction evidence="7">
        <text>alpha-D-mannose 1-phosphate + GTP + H(+) = GDP-alpha-D-mannose + diphosphate</text>
        <dbReference type="Rhea" id="RHEA:15229"/>
        <dbReference type="ChEBI" id="CHEBI:15378"/>
        <dbReference type="ChEBI" id="CHEBI:33019"/>
        <dbReference type="ChEBI" id="CHEBI:37565"/>
        <dbReference type="ChEBI" id="CHEBI:57527"/>
        <dbReference type="ChEBI" id="CHEBI:58409"/>
        <dbReference type="EC" id="2.7.7.13"/>
    </reaction>
</comment>
<sequence length="357" mass="39452">MYHALIMAGGSGTRLWPLSRKDRPKQSLALVEGRTMFQVTAYRLQPLIPLERVHVVTSAQMAASFKEQVPGIPDDNYIIEPSAKDNGPAVGLALTHIAHADPDATVAILTADHHIGKTAEFHRALQAAYEVAQDDYIVTLGIMPTYPATSFGYIERGDALGARHGLDVFRARRFTEKPKQEVAEAYLADGCHFWNSGMFIMRCRIGLREFQRQQPEFAAALAQLGIAIGSPAYDDALRAAWDVAPKKSIDYAIMEGAECVAVIPVDLDWSDIGSWASLLDILPKDAHGNAFFGDQVLAIETRNTLVRTDDRFVAIMGIQDVVVVDTPDVLLVCSLDRVSDLKQIVERLRQDRRDDLL</sequence>
<dbReference type="EMBL" id="PGTN01000021">
    <property type="protein sequence ID" value="PJF48186.1"/>
    <property type="molecule type" value="Genomic_DNA"/>
</dbReference>
<comment type="similarity">
    <text evidence="1">Belongs to the mannose-6-phosphate isomerase type 2 family.</text>
</comment>
<evidence type="ECO:0000313" key="10">
    <source>
        <dbReference type="EMBL" id="PJF48186.1"/>
    </source>
</evidence>
<keyword evidence="4 10" id="KW-0548">Nucleotidyltransferase</keyword>
<dbReference type="InterPro" id="IPR051161">
    <property type="entry name" value="Mannose-6P_isomerase_type2"/>
</dbReference>
<dbReference type="SUPFAM" id="SSF53448">
    <property type="entry name" value="Nucleotide-diphospho-sugar transferases"/>
    <property type="match status" value="1"/>
</dbReference>
<evidence type="ECO:0000256" key="7">
    <source>
        <dbReference type="ARBA" id="ARBA00047343"/>
    </source>
</evidence>
<dbReference type="Proteomes" id="UP000230790">
    <property type="component" value="Unassembled WGS sequence"/>
</dbReference>
<dbReference type="EC" id="2.7.7.13" evidence="2"/>
<organism evidence="10 11">
    <name type="scientific">Candidatus Thermofonsia Clade 3 bacterium</name>
    <dbReference type="NCBI Taxonomy" id="2364212"/>
    <lineage>
        <taxon>Bacteria</taxon>
        <taxon>Bacillati</taxon>
        <taxon>Chloroflexota</taxon>
        <taxon>Candidatus Thermofontia</taxon>
        <taxon>Candidatus Thermofonsia Clade 3</taxon>
    </lineage>
</organism>
<feature type="domain" description="MannoseP isomerase/GMP-like beta-helix" evidence="9">
    <location>
        <begin position="295"/>
        <end position="348"/>
    </location>
</feature>
<dbReference type="InterPro" id="IPR054566">
    <property type="entry name" value="ManC/GMP-like_b-helix"/>
</dbReference>
<feature type="domain" description="Nucleotidyl transferase" evidence="8">
    <location>
        <begin position="4"/>
        <end position="285"/>
    </location>
</feature>
<evidence type="ECO:0000256" key="3">
    <source>
        <dbReference type="ARBA" id="ARBA00022679"/>
    </source>
</evidence>
<protein>
    <recommendedName>
        <fullName evidence="2">mannose-1-phosphate guanylyltransferase</fullName>
        <ecNumber evidence="2">2.7.7.13</ecNumber>
    </recommendedName>
</protein>
<dbReference type="PANTHER" id="PTHR46390:SF1">
    <property type="entry name" value="MANNOSE-1-PHOSPHATE GUANYLYLTRANSFERASE"/>
    <property type="match status" value="1"/>
</dbReference>
<evidence type="ECO:0000256" key="2">
    <source>
        <dbReference type="ARBA" id="ARBA00012387"/>
    </source>
</evidence>
<keyword evidence="6" id="KW-0342">GTP-binding</keyword>
<dbReference type="GO" id="GO:0009298">
    <property type="term" value="P:GDP-mannose biosynthetic process"/>
    <property type="evidence" value="ECO:0007669"/>
    <property type="project" value="TreeGrafter"/>
</dbReference>
<dbReference type="GO" id="GO:0005525">
    <property type="term" value="F:GTP binding"/>
    <property type="evidence" value="ECO:0007669"/>
    <property type="project" value="UniProtKB-KW"/>
</dbReference>
<proteinExistence type="inferred from homology"/>
<dbReference type="Gene3D" id="3.90.550.10">
    <property type="entry name" value="Spore Coat Polysaccharide Biosynthesis Protein SpsA, Chain A"/>
    <property type="match status" value="1"/>
</dbReference>
<gene>
    <name evidence="10" type="ORF">CUN48_04675</name>
</gene>
<keyword evidence="3 10" id="KW-0808">Transferase</keyword>
<reference evidence="10 11" key="1">
    <citation type="submission" date="2017-11" db="EMBL/GenBank/DDBJ databases">
        <title>Evolution of Phototrophy in the Chloroflexi Phylum Driven by Horizontal Gene Transfer.</title>
        <authorList>
            <person name="Ward L.M."/>
            <person name="Hemp J."/>
            <person name="Shih P.M."/>
            <person name="Mcglynn S.E."/>
            <person name="Fischer W."/>
        </authorList>
    </citation>
    <scope>NUCLEOTIDE SEQUENCE [LARGE SCALE GENOMIC DNA]</scope>
    <source>
        <strain evidence="10">JP3_7</strain>
    </source>
</reference>
<comment type="caution">
    <text evidence="10">The sequence shown here is derived from an EMBL/GenBank/DDBJ whole genome shotgun (WGS) entry which is preliminary data.</text>
</comment>
<evidence type="ECO:0000259" key="8">
    <source>
        <dbReference type="Pfam" id="PF00483"/>
    </source>
</evidence>
<name>A0A2M8QEF5_9CHLR</name>
<dbReference type="Pfam" id="PF22640">
    <property type="entry name" value="ManC_GMP_beta-helix"/>
    <property type="match status" value="1"/>
</dbReference>
<evidence type="ECO:0000256" key="6">
    <source>
        <dbReference type="ARBA" id="ARBA00023134"/>
    </source>
</evidence>
<keyword evidence="5" id="KW-0547">Nucleotide-binding</keyword>
<evidence type="ECO:0000256" key="4">
    <source>
        <dbReference type="ARBA" id="ARBA00022695"/>
    </source>
</evidence>
<dbReference type="InterPro" id="IPR005835">
    <property type="entry name" value="NTP_transferase_dom"/>
</dbReference>
<accession>A0A2M8QEF5</accession>
<dbReference type="Pfam" id="PF00483">
    <property type="entry name" value="NTP_transferase"/>
    <property type="match status" value="1"/>
</dbReference>
<dbReference type="SUPFAM" id="SSF159283">
    <property type="entry name" value="Guanosine diphospho-D-mannose pyrophosphorylase/mannose-6-phosphate isomerase linker domain"/>
    <property type="match status" value="1"/>
</dbReference>
<dbReference type="FunFam" id="3.90.550.10:FF:000046">
    <property type="entry name" value="Mannose-1-phosphate guanylyltransferase (GDP)"/>
    <property type="match status" value="1"/>
</dbReference>
<dbReference type="PANTHER" id="PTHR46390">
    <property type="entry name" value="MANNOSE-1-PHOSPHATE GUANYLYLTRANSFERASE"/>
    <property type="match status" value="1"/>
</dbReference>
<dbReference type="CDD" id="cd02509">
    <property type="entry name" value="GDP-M1P_Guanylyltransferase"/>
    <property type="match status" value="1"/>
</dbReference>
<dbReference type="GO" id="GO:0004475">
    <property type="term" value="F:mannose-1-phosphate guanylyltransferase (GTP) activity"/>
    <property type="evidence" value="ECO:0007669"/>
    <property type="project" value="UniProtKB-EC"/>
</dbReference>
<evidence type="ECO:0000259" key="9">
    <source>
        <dbReference type="Pfam" id="PF22640"/>
    </source>
</evidence>
<dbReference type="AlphaFoldDB" id="A0A2M8QEF5"/>